<gene>
    <name evidence="12" type="ORF">KIK155_LOCUS16718</name>
</gene>
<dbReference type="Pfam" id="PF00226">
    <property type="entry name" value="DnaJ"/>
    <property type="match status" value="1"/>
</dbReference>
<dbReference type="Gene3D" id="2.60.260.20">
    <property type="entry name" value="Urease metallochaperone UreE, N-terminal domain"/>
    <property type="match status" value="2"/>
</dbReference>
<keyword evidence="3" id="KW-0677">Repeat</keyword>
<evidence type="ECO:0000256" key="9">
    <source>
        <dbReference type="SAM" id="MobiDB-lite"/>
    </source>
</evidence>
<dbReference type="GO" id="GO:0008270">
    <property type="term" value="F:zinc ion binding"/>
    <property type="evidence" value="ECO:0007669"/>
    <property type="project" value="UniProtKB-KW"/>
</dbReference>
<reference evidence="12" key="1">
    <citation type="submission" date="2021-02" db="EMBL/GenBank/DDBJ databases">
        <authorList>
            <person name="Nowell W R."/>
        </authorList>
    </citation>
    <scope>NUCLEOTIDE SEQUENCE</scope>
</reference>
<evidence type="ECO:0000313" key="12">
    <source>
        <dbReference type="EMBL" id="CAF3517323.1"/>
    </source>
</evidence>
<feature type="compositionally biased region" description="Polar residues" evidence="9">
    <location>
        <begin position="592"/>
        <end position="602"/>
    </location>
</feature>
<feature type="zinc finger region" description="CR-type" evidence="8">
    <location>
        <begin position="311"/>
        <end position="394"/>
    </location>
</feature>
<dbReference type="SMART" id="SM00271">
    <property type="entry name" value="DnaJ"/>
    <property type="match status" value="1"/>
</dbReference>
<dbReference type="PRINTS" id="PR00625">
    <property type="entry name" value="JDOMAIN"/>
</dbReference>
<evidence type="ECO:0008006" key="14">
    <source>
        <dbReference type="Google" id="ProtNLM"/>
    </source>
</evidence>
<dbReference type="InterPro" id="IPR001305">
    <property type="entry name" value="HSP_DnaJ_Cys-rich_dom"/>
</dbReference>
<dbReference type="PROSITE" id="PS51188">
    <property type="entry name" value="ZF_CR"/>
    <property type="match status" value="1"/>
</dbReference>
<dbReference type="InterPro" id="IPR002939">
    <property type="entry name" value="DnaJ_C"/>
</dbReference>
<dbReference type="EMBL" id="CAJNYV010002951">
    <property type="protein sequence ID" value="CAF3517323.1"/>
    <property type="molecule type" value="Genomic_DNA"/>
</dbReference>
<dbReference type="Gene3D" id="2.10.230.10">
    <property type="entry name" value="Heat shock protein DnaJ, cysteine-rich domain"/>
    <property type="match status" value="1"/>
</dbReference>
<keyword evidence="6 7" id="KW-0408">Iron</keyword>
<evidence type="ECO:0000256" key="4">
    <source>
        <dbReference type="ARBA" id="ARBA00022771"/>
    </source>
</evidence>
<evidence type="ECO:0000256" key="7">
    <source>
        <dbReference type="PIRSR" id="PIRSR604294-1"/>
    </source>
</evidence>
<dbReference type="InterPro" id="IPR004294">
    <property type="entry name" value="Carotenoid_Oase"/>
</dbReference>
<name>A0A818I9P7_9BILA</name>
<proteinExistence type="inferred from homology"/>
<dbReference type="Pfam" id="PF01556">
    <property type="entry name" value="DnaJ_C"/>
    <property type="match status" value="1"/>
</dbReference>
<dbReference type="SUPFAM" id="SSF49493">
    <property type="entry name" value="HSP40/DnaJ peptide-binding domain"/>
    <property type="match status" value="2"/>
</dbReference>
<evidence type="ECO:0000256" key="3">
    <source>
        <dbReference type="ARBA" id="ARBA00022737"/>
    </source>
</evidence>
<feature type="domain" description="CR-type" evidence="11">
    <location>
        <begin position="311"/>
        <end position="394"/>
    </location>
</feature>
<dbReference type="InterPro" id="IPR008971">
    <property type="entry name" value="HSP40/DnaJ_pept-bd"/>
</dbReference>
<evidence type="ECO:0000313" key="13">
    <source>
        <dbReference type="Proteomes" id="UP000663865"/>
    </source>
</evidence>
<evidence type="ECO:0000256" key="1">
    <source>
        <dbReference type="ARBA" id="ARBA00006787"/>
    </source>
</evidence>
<dbReference type="CDD" id="cd10747">
    <property type="entry name" value="DnaJ_C"/>
    <property type="match status" value="1"/>
</dbReference>
<dbReference type="Pfam" id="PF03055">
    <property type="entry name" value="RPE65"/>
    <property type="match status" value="1"/>
</dbReference>
<dbReference type="InterPro" id="IPR001623">
    <property type="entry name" value="DnaJ_domain"/>
</dbReference>
<comment type="similarity">
    <text evidence="1">Belongs to the carotenoid oxygenase family.</text>
</comment>
<keyword evidence="5 8" id="KW-0862">Zinc</keyword>
<sequence>MFKWNGDNMPTIFHVINLDTGEQIAQIPGPACFNCHDINTFELKMEDTTTIVVDICAYDGHLRRFHLDLTTNKCIEPYAGARTSQVVYPISYANSLVPVQFELPRINPYHIGKSYRYFYAARSPPDRFLDALIKGEIESKKECAFWVETFTPPSEPIFVPKPHANGDNNSIEDDGVVLSVSEMVVDKTHYDVLGIDENATQELIISAFRQKSKEHHPDRGGTHEMMQKINAAKEVLTDPKKRAIYDRYGSEGPSSGMAHGHSTGFPGFSSGSPDIFDFFMRGASGREPTIASKGSDIKHALQVSLEELYSGHTKKISVPREIICTACDGTGSVDRINHDCTACKGQGVENLIFRTGPFIQQSQRSCSFCSGLGTRVNAKNRCKICHGNKLVRQEKILDVDISPGSPDGGAIKFIGEGNQIPQGENGSLYVVLRQAPHAIFERIGDNLTMNLKINLSESLCGFQHIVTLLDGHKIRINHPPGKPIVPKSYRCIKGQGMPNRHTHSYGDLFIYFDVEFPEDNFIKNESQLKQLEASLPPKRLARLNSTEKYEEAQMIVSEPPPKNSQQQQQQQRFENGHHYHRTEHDDGGGTNGHPQTVQCETQ</sequence>
<comment type="cofactor">
    <cofactor evidence="7">
        <name>Fe(2+)</name>
        <dbReference type="ChEBI" id="CHEBI:29033"/>
    </cofactor>
    <text evidence="7">Binds 1 Fe(2+) ion per subunit.</text>
</comment>
<evidence type="ECO:0000256" key="5">
    <source>
        <dbReference type="ARBA" id="ARBA00022833"/>
    </source>
</evidence>
<keyword evidence="4 8" id="KW-0863">Zinc-finger</keyword>
<evidence type="ECO:0000259" key="11">
    <source>
        <dbReference type="PROSITE" id="PS51188"/>
    </source>
</evidence>
<protein>
    <recommendedName>
        <fullName evidence="14">DnaJ-like protein</fullName>
    </recommendedName>
</protein>
<dbReference type="PANTHER" id="PTHR43888">
    <property type="entry name" value="DNAJ-LIKE-2, ISOFORM A-RELATED"/>
    <property type="match status" value="1"/>
</dbReference>
<dbReference type="InterPro" id="IPR036410">
    <property type="entry name" value="HSP_DnaJ_Cys-rich_dom_sf"/>
</dbReference>
<comment type="caution">
    <text evidence="12">The sequence shown here is derived from an EMBL/GenBank/DDBJ whole genome shotgun (WGS) entry which is preliminary data.</text>
</comment>
<feature type="compositionally biased region" description="Basic and acidic residues" evidence="9">
    <location>
        <begin position="574"/>
        <end position="587"/>
    </location>
</feature>
<feature type="domain" description="J" evidence="10">
    <location>
        <begin position="188"/>
        <end position="249"/>
    </location>
</feature>
<organism evidence="12 13">
    <name type="scientific">Rotaria socialis</name>
    <dbReference type="NCBI Taxonomy" id="392032"/>
    <lineage>
        <taxon>Eukaryota</taxon>
        <taxon>Metazoa</taxon>
        <taxon>Spiralia</taxon>
        <taxon>Gnathifera</taxon>
        <taxon>Rotifera</taxon>
        <taxon>Eurotatoria</taxon>
        <taxon>Bdelloidea</taxon>
        <taxon>Philodinida</taxon>
        <taxon>Philodinidae</taxon>
        <taxon>Rotaria</taxon>
    </lineage>
</organism>
<dbReference type="SUPFAM" id="SSF46565">
    <property type="entry name" value="Chaperone J-domain"/>
    <property type="match status" value="1"/>
</dbReference>
<keyword evidence="2 7" id="KW-0479">Metal-binding</keyword>
<evidence type="ECO:0000256" key="8">
    <source>
        <dbReference type="PROSITE-ProRule" id="PRU00546"/>
    </source>
</evidence>
<dbReference type="CDD" id="cd06257">
    <property type="entry name" value="DnaJ"/>
    <property type="match status" value="1"/>
</dbReference>
<dbReference type="GO" id="GO:0006457">
    <property type="term" value="P:protein folding"/>
    <property type="evidence" value="ECO:0007669"/>
    <property type="project" value="InterPro"/>
</dbReference>
<evidence type="ECO:0000256" key="2">
    <source>
        <dbReference type="ARBA" id="ARBA00022723"/>
    </source>
</evidence>
<dbReference type="InterPro" id="IPR036869">
    <property type="entry name" value="J_dom_sf"/>
</dbReference>
<dbReference type="GO" id="GO:0051082">
    <property type="term" value="F:unfolded protein binding"/>
    <property type="evidence" value="ECO:0007669"/>
    <property type="project" value="InterPro"/>
</dbReference>
<dbReference type="GO" id="GO:0030544">
    <property type="term" value="F:Hsp70 protein binding"/>
    <property type="evidence" value="ECO:0007669"/>
    <property type="project" value="InterPro"/>
</dbReference>
<dbReference type="PROSITE" id="PS50076">
    <property type="entry name" value="DNAJ_2"/>
    <property type="match status" value="1"/>
</dbReference>
<dbReference type="AlphaFoldDB" id="A0A818I9P7"/>
<evidence type="ECO:0000259" key="10">
    <source>
        <dbReference type="PROSITE" id="PS50076"/>
    </source>
</evidence>
<dbReference type="FunFam" id="2.10.230.10:FF:000001">
    <property type="entry name" value="DnaJ subfamily A member 2"/>
    <property type="match status" value="1"/>
</dbReference>
<feature type="binding site" evidence="7">
    <location>
        <position position="36"/>
    </location>
    <ligand>
        <name>Fe cation</name>
        <dbReference type="ChEBI" id="CHEBI:24875"/>
        <note>catalytic</note>
    </ligand>
</feature>
<dbReference type="Pfam" id="PF00684">
    <property type="entry name" value="DnaJ_CXXCXGXG"/>
    <property type="match status" value="1"/>
</dbReference>
<dbReference type="Proteomes" id="UP000663865">
    <property type="component" value="Unassembled WGS sequence"/>
</dbReference>
<dbReference type="SUPFAM" id="SSF57938">
    <property type="entry name" value="DnaJ/Hsp40 cysteine-rich domain"/>
    <property type="match status" value="1"/>
</dbReference>
<dbReference type="Gene3D" id="1.10.287.110">
    <property type="entry name" value="DnaJ domain"/>
    <property type="match status" value="1"/>
</dbReference>
<dbReference type="FunFam" id="2.60.260.20:FF:000003">
    <property type="entry name" value="DnaJ subfamily A member 2"/>
    <property type="match status" value="1"/>
</dbReference>
<dbReference type="CDD" id="cd10719">
    <property type="entry name" value="DnaJ_zf"/>
    <property type="match status" value="1"/>
</dbReference>
<dbReference type="InterPro" id="IPR044713">
    <property type="entry name" value="DNJA1/2-like"/>
</dbReference>
<evidence type="ECO:0000256" key="6">
    <source>
        <dbReference type="ARBA" id="ARBA00023004"/>
    </source>
</evidence>
<accession>A0A818I9P7</accession>
<feature type="region of interest" description="Disordered" evidence="9">
    <location>
        <begin position="550"/>
        <end position="602"/>
    </location>
</feature>
<dbReference type="GO" id="GO:0016702">
    <property type="term" value="F:oxidoreductase activity, acting on single donors with incorporation of molecular oxygen, incorporation of two atoms of oxygen"/>
    <property type="evidence" value="ECO:0007669"/>
    <property type="project" value="InterPro"/>
</dbReference>